<dbReference type="Pfam" id="PF14085">
    <property type="entry name" value="DUF4265"/>
    <property type="match status" value="1"/>
</dbReference>
<proteinExistence type="predicted"/>
<organism evidence="1 2">
    <name type="scientific">Nocardioides plantarum</name>
    <dbReference type="NCBI Taxonomy" id="29299"/>
    <lineage>
        <taxon>Bacteria</taxon>
        <taxon>Bacillati</taxon>
        <taxon>Actinomycetota</taxon>
        <taxon>Actinomycetes</taxon>
        <taxon>Propionibacteriales</taxon>
        <taxon>Nocardioidaceae</taxon>
        <taxon>Nocardioides</taxon>
    </lineage>
</organism>
<gene>
    <name evidence="1" type="ORF">ACFFRI_20560</name>
</gene>
<sequence>MQVIHVALEQDSTGYPPYEYEELFVDPVGPGLWKLRVSPAFLMGVARGDVLRADKDANGVDWATQVVSTGGNWCSRVIPLGGRITLGSVVEEFEKLGCEARETGLGLVIVEPQPDAGVNQILDRLQSGRVEGIWDFDLGVDPRAM</sequence>
<comment type="caution">
    <text evidence="1">The sequence shown here is derived from an EMBL/GenBank/DDBJ whole genome shotgun (WGS) entry which is preliminary data.</text>
</comment>
<dbReference type="Proteomes" id="UP001589750">
    <property type="component" value="Unassembled WGS sequence"/>
</dbReference>
<accession>A0ABV5KFD0</accession>
<dbReference type="EMBL" id="JBHMDG010000034">
    <property type="protein sequence ID" value="MFB9315449.1"/>
    <property type="molecule type" value="Genomic_DNA"/>
</dbReference>
<dbReference type="RefSeq" id="WP_140009228.1">
    <property type="nucleotide sequence ID" value="NZ_JBHMDG010000034.1"/>
</dbReference>
<evidence type="ECO:0000313" key="1">
    <source>
        <dbReference type="EMBL" id="MFB9315449.1"/>
    </source>
</evidence>
<reference evidence="1 2" key="1">
    <citation type="submission" date="2024-09" db="EMBL/GenBank/DDBJ databases">
        <authorList>
            <person name="Sun Q."/>
            <person name="Mori K."/>
        </authorList>
    </citation>
    <scope>NUCLEOTIDE SEQUENCE [LARGE SCALE GENOMIC DNA]</scope>
    <source>
        <strain evidence="1 2">JCM 9626</strain>
    </source>
</reference>
<protein>
    <submittedName>
        <fullName evidence="1">DUF4265 domain-containing protein</fullName>
    </submittedName>
</protein>
<name>A0ABV5KFD0_9ACTN</name>
<evidence type="ECO:0000313" key="2">
    <source>
        <dbReference type="Proteomes" id="UP001589750"/>
    </source>
</evidence>
<keyword evidence="2" id="KW-1185">Reference proteome</keyword>
<dbReference type="InterPro" id="IPR025361">
    <property type="entry name" value="DUF4265"/>
</dbReference>